<reference evidence="1 2" key="1">
    <citation type="submission" date="2020-05" db="EMBL/GenBank/DDBJ databases">
        <title>Horizontal transmission and recombination maintain forever young bacterial symbiont genomes.</title>
        <authorList>
            <person name="Russell S.L."/>
            <person name="Pepper-Tunick E."/>
            <person name="Svedberg J."/>
            <person name="Byrne A."/>
            <person name="Ruelas Castillo J."/>
            <person name="Vollmers C."/>
            <person name="Beinart R.A."/>
            <person name="Corbett-Detig R."/>
        </authorList>
    </citation>
    <scope>NUCLEOTIDE SEQUENCE [LARGE SCALE GENOMIC DNA]</scope>
    <source>
        <strain evidence="1">4727-3</strain>
    </source>
</reference>
<proteinExistence type="predicted"/>
<dbReference type="InterPro" id="IPR008183">
    <property type="entry name" value="Aldose_1/G6P_1-epimerase"/>
</dbReference>
<dbReference type="Proteomes" id="UP000537890">
    <property type="component" value="Unassembled WGS sequence"/>
</dbReference>
<organism evidence="1 2">
    <name type="scientific">Candidatus Methanofishera endochildressiae</name>
    <dbReference type="NCBI Taxonomy" id="2738884"/>
    <lineage>
        <taxon>Bacteria</taxon>
        <taxon>Pseudomonadati</taxon>
        <taxon>Pseudomonadota</taxon>
        <taxon>Gammaproteobacteria</taxon>
        <taxon>Candidatus Methanofishera</taxon>
    </lineage>
</organism>
<dbReference type="InterPro" id="IPR014718">
    <property type="entry name" value="GH-type_carb-bd"/>
</dbReference>
<dbReference type="SUPFAM" id="SSF74650">
    <property type="entry name" value="Galactose mutarotase-like"/>
    <property type="match status" value="1"/>
</dbReference>
<accession>A0A7Z0MQ39</accession>
<sequence>MLTEETDRIYTNNKHQLLLDDPTFKRQIKISSSGNKNVVVWNPWIPKCCRNSGIYDDYKRFICLEVANAAKHSVEVQPNSESRMTANFSLA</sequence>
<name>A0A7Z0MQ39_9GAMM</name>
<comment type="caution">
    <text evidence="1">The sequence shown here is derived from an EMBL/GenBank/DDBJ whole genome shotgun (WGS) entry which is preliminary data.</text>
</comment>
<evidence type="ECO:0000313" key="1">
    <source>
        <dbReference type="EMBL" id="NYT47282.1"/>
    </source>
</evidence>
<dbReference type="InterPro" id="IPR011013">
    <property type="entry name" value="Gal_mutarotase_sf_dom"/>
</dbReference>
<dbReference type="GO" id="GO:0030246">
    <property type="term" value="F:carbohydrate binding"/>
    <property type="evidence" value="ECO:0007669"/>
    <property type="project" value="InterPro"/>
</dbReference>
<dbReference type="GO" id="GO:0016853">
    <property type="term" value="F:isomerase activity"/>
    <property type="evidence" value="ECO:0007669"/>
    <property type="project" value="InterPro"/>
</dbReference>
<dbReference type="EMBL" id="JACCHS010000115">
    <property type="protein sequence ID" value="NYT47282.1"/>
    <property type="molecule type" value="Genomic_DNA"/>
</dbReference>
<evidence type="ECO:0000313" key="2">
    <source>
        <dbReference type="Proteomes" id="UP000537890"/>
    </source>
</evidence>
<dbReference type="AlphaFoldDB" id="A0A7Z0MQ39"/>
<gene>
    <name evidence="1" type="ORF">H0A75_06580</name>
</gene>
<dbReference type="Pfam" id="PF01263">
    <property type="entry name" value="Aldose_epim"/>
    <property type="match status" value="1"/>
</dbReference>
<protein>
    <recommendedName>
        <fullName evidence="3">Glucose-6-phosphate 1-epimerase</fullName>
    </recommendedName>
</protein>
<dbReference type="GO" id="GO:0005975">
    <property type="term" value="P:carbohydrate metabolic process"/>
    <property type="evidence" value="ECO:0007669"/>
    <property type="project" value="InterPro"/>
</dbReference>
<dbReference type="Gene3D" id="2.70.98.10">
    <property type="match status" value="1"/>
</dbReference>
<evidence type="ECO:0008006" key="3">
    <source>
        <dbReference type="Google" id="ProtNLM"/>
    </source>
</evidence>